<dbReference type="EMBL" id="KQ086116">
    <property type="protein sequence ID" value="KLO07881.1"/>
    <property type="molecule type" value="Genomic_DNA"/>
</dbReference>
<protein>
    <submittedName>
        <fullName evidence="2">Uncharacterized protein</fullName>
    </submittedName>
</protein>
<dbReference type="Proteomes" id="UP000053477">
    <property type="component" value="Unassembled WGS sequence"/>
</dbReference>
<evidence type="ECO:0000256" key="1">
    <source>
        <dbReference type="SAM" id="MobiDB-lite"/>
    </source>
</evidence>
<name>A0A0H2RSP8_9AGAM</name>
<sequence length="166" mass="18200">MPIWGLPSVAQAIAAPGFDAPEHCDEPWPYQFSPGDHVLVHLRGEGRNALWVPARVVRPSRVKQYPTTSLQYYILSYLSPSPSPPSSFSSSSGFTPAQGEFSPQDGTVKPDTPYIRALIAEELAWPMEERSFDEYEGGGGGAEFHMPVVPPRHLRRPVGGRFGGSH</sequence>
<reference evidence="2 3" key="1">
    <citation type="submission" date="2015-04" db="EMBL/GenBank/DDBJ databases">
        <title>Complete genome sequence of Schizopora paradoxa KUC8140, a cosmopolitan wood degrader in East Asia.</title>
        <authorList>
            <consortium name="DOE Joint Genome Institute"/>
            <person name="Min B."/>
            <person name="Park H."/>
            <person name="Jang Y."/>
            <person name="Kim J.-J."/>
            <person name="Kim K.H."/>
            <person name="Pangilinan J."/>
            <person name="Lipzen A."/>
            <person name="Riley R."/>
            <person name="Grigoriev I.V."/>
            <person name="Spatafora J.W."/>
            <person name="Choi I.-G."/>
        </authorList>
    </citation>
    <scope>NUCLEOTIDE SEQUENCE [LARGE SCALE GENOMIC DNA]</scope>
    <source>
        <strain evidence="2 3">KUC8140</strain>
    </source>
</reference>
<dbReference type="AlphaFoldDB" id="A0A0H2RSP8"/>
<evidence type="ECO:0000313" key="3">
    <source>
        <dbReference type="Proteomes" id="UP000053477"/>
    </source>
</evidence>
<organism evidence="2 3">
    <name type="scientific">Schizopora paradoxa</name>
    <dbReference type="NCBI Taxonomy" id="27342"/>
    <lineage>
        <taxon>Eukaryota</taxon>
        <taxon>Fungi</taxon>
        <taxon>Dikarya</taxon>
        <taxon>Basidiomycota</taxon>
        <taxon>Agaricomycotina</taxon>
        <taxon>Agaricomycetes</taxon>
        <taxon>Hymenochaetales</taxon>
        <taxon>Schizoporaceae</taxon>
        <taxon>Schizopora</taxon>
    </lineage>
</organism>
<keyword evidence="3" id="KW-1185">Reference proteome</keyword>
<dbReference type="OrthoDB" id="3205170at2759"/>
<dbReference type="InParanoid" id="A0A0H2RSP8"/>
<feature type="region of interest" description="Disordered" evidence="1">
    <location>
        <begin position="86"/>
        <end position="110"/>
    </location>
</feature>
<evidence type="ECO:0000313" key="2">
    <source>
        <dbReference type="EMBL" id="KLO07881.1"/>
    </source>
</evidence>
<proteinExistence type="predicted"/>
<accession>A0A0H2RSP8</accession>
<gene>
    <name evidence="2" type="ORF">SCHPADRAFT_881105</name>
</gene>